<name>A0ABR2GNZ6_9EUKA</name>
<dbReference type="EMBL" id="JAPFFF010000079">
    <property type="protein sequence ID" value="KAK8835586.1"/>
    <property type="molecule type" value="Genomic_DNA"/>
</dbReference>
<feature type="compositionally biased region" description="Basic and acidic residues" evidence="3">
    <location>
        <begin position="247"/>
        <end position="257"/>
    </location>
</feature>
<gene>
    <name evidence="5" type="ORF">M9Y10_042472</name>
</gene>
<sequence>MKSNNRKKEKKFNYLLKVNSIGAYLPKDNTVYSHFLQDIPSPKMLSNIHDPNFKQVEKANDKELSRDKLMKEMVKNQMAILLNSQVLNKRQNETHSKEDKRKDGDNHSKKNLKHIHRNSKKKHRHTDDDDADDDIVEIYNINDNKSNNTKSQNPDNNEDDDDSEDDDTEDDSNISDAYDSDDDDDVSFYDGDDDKPNSKKYNRNKKNYNRDYDKEYDDIKEEEEEENNDKDNDDDYKDNDDDDYKDDDEKSNDGKNDDTDDDNYRDDDNSKDEDYKNEDEDYEKNIFFSKNKGRSMDKFKDKSDTNFENDIPIKISFHHHLHKEKKDHFNFKSKENPKIQNMPGENTYGVRSAFKSNSDFESTRISFNNYYHEISDDLDFFVPIHLCCESSCLESAIPGFSYCIRHIGLDKKFEKQSIFRRCQASVNGVQCCCPVFTDDKLCKGHKYLKLHHKSAH</sequence>
<feature type="compositionally biased region" description="Polar residues" evidence="3">
    <location>
        <begin position="141"/>
        <end position="154"/>
    </location>
</feature>
<dbReference type="Pfam" id="PF13891">
    <property type="entry name" value="zf-C3HC3H_KANSL2"/>
    <property type="match status" value="1"/>
</dbReference>
<comment type="subcellular location">
    <subcellularLocation>
        <location evidence="1">Nucleus</location>
    </subcellularLocation>
</comment>
<keyword evidence="2" id="KW-0539">Nucleus</keyword>
<dbReference type="InterPro" id="IPR025927">
    <property type="entry name" value="Znf_KANL2-like"/>
</dbReference>
<evidence type="ECO:0000313" key="6">
    <source>
        <dbReference type="Proteomes" id="UP001470230"/>
    </source>
</evidence>
<evidence type="ECO:0000256" key="3">
    <source>
        <dbReference type="SAM" id="MobiDB-lite"/>
    </source>
</evidence>
<feature type="compositionally biased region" description="Acidic residues" evidence="3">
    <location>
        <begin position="156"/>
        <end position="193"/>
    </location>
</feature>
<feature type="domain" description="KANL2-like probable zinc-finger" evidence="4">
    <location>
        <begin position="387"/>
        <end position="445"/>
    </location>
</feature>
<reference evidence="5 6" key="1">
    <citation type="submission" date="2024-04" db="EMBL/GenBank/DDBJ databases">
        <title>Tritrichomonas musculus Genome.</title>
        <authorList>
            <person name="Alves-Ferreira E."/>
            <person name="Grigg M."/>
            <person name="Lorenzi H."/>
            <person name="Galac M."/>
        </authorList>
    </citation>
    <scope>NUCLEOTIDE SEQUENCE [LARGE SCALE GENOMIC DNA]</scope>
    <source>
        <strain evidence="5 6">EAF2021</strain>
    </source>
</reference>
<proteinExistence type="predicted"/>
<evidence type="ECO:0000259" key="4">
    <source>
        <dbReference type="Pfam" id="PF13891"/>
    </source>
</evidence>
<comment type="caution">
    <text evidence="5">The sequence shown here is derived from an EMBL/GenBank/DDBJ whole genome shotgun (WGS) entry which is preliminary data.</text>
</comment>
<evidence type="ECO:0000256" key="2">
    <source>
        <dbReference type="ARBA" id="ARBA00023242"/>
    </source>
</evidence>
<feature type="compositionally biased region" description="Acidic residues" evidence="3">
    <location>
        <begin position="214"/>
        <end position="246"/>
    </location>
</feature>
<protein>
    <recommendedName>
        <fullName evidence="4">KANL2-like probable zinc-finger domain-containing protein</fullName>
    </recommendedName>
</protein>
<evidence type="ECO:0000313" key="5">
    <source>
        <dbReference type="EMBL" id="KAK8835586.1"/>
    </source>
</evidence>
<feature type="compositionally biased region" description="Basic residues" evidence="3">
    <location>
        <begin position="109"/>
        <end position="124"/>
    </location>
</feature>
<organism evidence="5 6">
    <name type="scientific">Tritrichomonas musculus</name>
    <dbReference type="NCBI Taxonomy" id="1915356"/>
    <lineage>
        <taxon>Eukaryota</taxon>
        <taxon>Metamonada</taxon>
        <taxon>Parabasalia</taxon>
        <taxon>Tritrichomonadida</taxon>
        <taxon>Tritrichomonadidae</taxon>
        <taxon>Tritrichomonas</taxon>
    </lineage>
</organism>
<feature type="region of interest" description="Disordered" evidence="3">
    <location>
        <begin position="84"/>
        <end position="278"/>
    </location>
</feature>
<evidence type="ECO:0000256" key="1">
    <source>
        <dbReference type="ARBA" id="ARBA00004123"/>
    </source>
</evidence>
<feature type="compositionally biased region" description="Basic residues" evidence="3">
    <location>
        <begin position="198"/>
        <end position="207"/>
    </location>
</feature>
<dbReference type="Proteomes" id="UP001470230">
    <property type="component" value="Unassembled WGS sequence"/>
</dbReference>
<feature type="compositionally biased region" description="Basic and acidic residues" evidence="3">
    <location>
        <begin position="90"/>
        <end position="108"/>
    </location>
</feature>
<keyword evidence="6" id="KW-1185">Reference proteome</keyword>
<accession>A0ABR2GNZ6</accession>